<dbReference type="EMBL" id="JAMKFE010000017">
    <property type="protein sequence ID" value="MCM5682277.1"/>
    <property type="molecule type" value="Genomic_DNA"/>
</dbReference>
<dbReference type="InterPro" id="IPR011009">
    <property type="entry name" value="Kinase-like_dom_sf"/>
</dbReference>
<dbReference type="Proteomes" id="UP001165541">
    <property type="component" value="Unassembled WGS sequence"/>
</dbReference>
<dbReference type="RefSeq" id="WP_251780752.1">
    <property type="nucleotide sequence ID" value="NZ_JAMKFE010000017.1"/>
</dbReference>
<keyword evidence="2" id="KW-1185">Reference proteome</keyword>
<comment type="caution">
    <text evidence="1">The sequence shown here is derived from an EMBL/GenBank/DDBJ whole genome shotgun (WGS) entry which is preliminary data.</text>
</comment>
<sequence>MQTSDASSLSAQRQARQLAFAASGDDIEIGSLAGLPWSADELRALTGGEPQVVQRFDRGLTAIVYRLSDGRRHWTLKQARVPSLVKNVDGQTSFLNEVQRRADLTRLKQRPGGAQRWSAIVDTQYASFRQGLIVSPWLEGELATHWGERQIAQLLDAACTLWCEGLFEWDYSPGNLLDDGRQVRLFDFGYMYAFDPLRHFNTAGRGNDTPMFHPAERFETRAYSGWLLALQARQGEAAALAAFRLEKELALDAYRRMRARIAAAGANADVLGWLDGMTARWSDALRSGIEPLFLAEQWRSHLLDVDDDLSGQSCTPLTLQRLDWLQHTLQHHHAELCAAGGLFWGDEHKTPPQLSGELHARRGLAQRYQLAHG</sequence>
<evidence type="ECO:0008006" key="3">
    <source>
        <dbReference type="Google" id="ProtNLM"/>
    </source>
</evidence>
<gene>
    <name evidence="1" type="ORF">M8A51_22335</name>
</gene>
<accession>A0ABT0YVF9</accession>
<organism evidence="1 2">
    <name type="scientific">Caldimonas mangrovi</name>
    <dbReference type="NCBI Taxonomy" id="2944811"/>
    <lineage>
        <taxon>Bacteria</taxon>
        <taxon>Pseudomonadati</taxon>
        <taxon>Pseudomonadota</taxon>
        <taxon>Betaproteobacteria</taxon>
        <taxon>Burkholderiales</taxon>
        <taxon>Sphaerotilaceae</taxon>
        <taxon>Caldimonas</taxon>
    </lineage>
</organism>
<reference evidence="1" key="1">
    <citation type="submission" date="2022-05" db="EMBL/GenBank/DDBJ databases">
        <title>Schlegelella sp. nov., isolated from mangrove soil.</title>
        <authorList>
            <person name="Liu Y."/>
            <person name="Ge X."/>
            <person name="Liu W."/>
        </authorList>
    </citation>
    <scope>NUCLEOTIDE SEQUENCE</scope>
    <source>
        <strain evidence="1">S2-27</strain>
    </source>
</reference>
<name>A0ABT0YVF9_9BURK</name>
<evidence type="ECO:0000313" key="2">
    <source>
        <dbReference type="Proteomes" id="UP001165541"/>
    </source>
</evidence>
<proteinExistence type="predicted"/>
<dbReference type="SUPFAM" id="SSF56112">
    <property type="entry name" value="Protein kinase-like (PK-like)"/>
    <property type="match status" value="1"/>
</dbReference>
<evidence type="ECO:0000313" key="1">
    <source>
        <dbReference type="EMBL" id="MCM5682277.1"/>
    </source>
</evidence>
<protein>
    <recommendedName>
        <fullName evidence="3">Phosphotransferase enzyme family protein</fullName>
    </recommendedName>
</protein>